<dbReference type="Proteomes" id="UP000199035">
    <property type="component" value="Unassembled WGS sequence"/>
</dbReference>
<organism evidence="1 2">
    <name type="scientific">Acinetobacter kyonggiensis</name>
    <dbReference type="NCBI Taxonomy" id="595670"/>
    <lineage>
        <taxon>Bacteria</taxon>
        <taxon>Pseudomonadati</taxon>
        <taxon>Pseudomonadota</taxon>
        <taxon>Gammaproteobacteria</taxon>
        <taxon>Moraxellales</taxon>
        <taxon>Moraxellaceae</taxon>
        <taxon>Acinetobacter</taxon>
    </lineage>
</organism>
<name>A0A1H3N7W3_9GAMM</name>
<evidence type="ECO:0000313" key="2">
    <source>
        <dbReference type="Proteomes" id="UP000199035"/>
    </source>
</evidence>
<dbReference type="RefSeq" id="WP_092692758.1">
    <property type="nucleotide sequence ID" value="NZ_FNPK01000039.1"/>
</dbReference>
<protein>
    <submittedName>
        <fullName evidence="1">Uncharacterized protein</fullName>
    </submittedName>
</protein>
<accession>A0A1H3N7W3</accession>
<proteinExistence type="predicted"/>
<keyword evidence="2" id="KW-1185">Reference proteome</keyword>
<dbReference type="AlphaFoldDB" id="A0A1H3N7W3"/>
<gene>
    <name evidence="1" type="ORF">SAMN05421643_1396</name>
</gene>
<sequence>MVAIKGSKKTPAQSTRLTGYGAVATATLNNEVKGYQDKIEETRPADAHSDAKKNVAELMMKLADSKAGEENLQVTENNNEIKGDTRNEVIATSATTNDESVAKLKNNVEKTDAIAVLNENGGVDFLAQFQVKHKQREDFGKIAFAAPRDISMEVNIKAKRDNLTMFELHNLLYAYYAENGLPPALLKRYRKAFKK</sequence>
<evidence type="ECO:0000313" key="1">
    <source>
        <dbReference type="EMBL" id="SDY85041.1"/>
    </source>
</evidence>
<reference evidence="2" key="1">
    <citation type="submission" date="2016-10" db="EMBL/GenBank/DDBJ databases">
        <authorList>
            <person name="Varghese N."/>
            <person name="Submissions S."/>
        </authorList>
    </citation>
    <scope>NUCLEOTIDE SEQUENCE [LARGE SCALE GENOMIC DNA]</scope>
    <source>
        <strain evidence="2">ANC 5109</strain>
    </source>
</reference>
<dbReference type="EMBL" id="FNPK01000039">
    <property type="protein sequence ID" value="SDY85041.1"/>
    <property type="molecule type" value="Genomic_DNA"/>
</dbReference>